<feature type="compositionally biased region" description="Pro residues" evidence="1">
    <location>
        <begin position="116"/>
        <end position="127"/>
    </location>
</feature>
<protein>
    <submittedName>
        <fullName evidence="2">Uncharacterized protein</fullName>
    </submittedName>
</protein>
<evidence type="ECO:0000313" key="3">
    <source>
        <dbReference type="Proteomes" id="UP000276215"/>
    </source>
</evidence>
<reference evidence="2 3" key="1">
    <citation type="journal article" date="2018" name="Nat. Ecol. Evol.">
        <title>Pezizomycetes genomes reveal the molecular basis of ectomycorrhizal truffle lifestyle.</title>
        <authorList>
            <person name="Murat C."/>
            <person name="Payen T."/>
            <person name="Noel B."/>
            <person name="Kuo A."/>
            <person name="Morin E."/>
            <person name="Chen J."/>
            <person name="Kohler A."/>
            <person name="Krizsan K."/>
            <person name="Balestrini R."/>
            <person name="Da Silva C."/>
            <person name="Montanini B."/>
            <person name="Hainaut M."/>
            <person name="Levati E."/>
            <person name="Barry K.W."/>
            <person name="Belfiori B."/>
            <person name="Cichocki N."/>
            <person name="Clum A."/>
            <person name="Dockter R.B."/>
            <person name="Fauchery L."/>
            <person name="Guy J."/>
            <person name="Iotti M."/>
            <person name="Le Tacon F."/>
            <person name="Lindquist E.A."/>
            <person name="Lipzen A."/>
            <person name="Malagnac F."/>
            <person name="Mello A."/>
            <person name="Molinier V."/>
            <person name="Miyauchi S."/>
            <person name="Poulain J."/>
            <person name="Riccioni C."/>
            <person name="Rubini A."/>
            <person name="Sitrit Y."/>
            <person name="Splivallo R."/>
            <person name="Traeger S."/>
            <person name="Wang M."/>
            <person name="Zifcakova L."/>
            <person name="Wipf D."/>
            <person name="Zambonelli A."/>
            <person name="Paolocci F."/>
            <person name="Nowrousian M."/>
            <person name="Ottonello S."/>
            <person name="Baldrian P."/>
            <person name="Spatafora J.W."/>
            <person name="Henrissat B."/>
            <person name="Nagy L.G."/>
            <person name="Aury J.M."/>
            <person name="Wincker P."/>
            <person name="Grigoriev I.V."/>
            <person name="Bonfante P."/>
            <person name="Martin F.M."/>
        </authorList>
    </citation>
    <scope>NUCLEOTIDE SEQUENCE [LARGE SCALE GENOMIC DNA]</scope>
    <source>
        <strain evidence="2 3">120613-1</strain>
    </source>
</reference>
<dbReference type="Proteomes" id="UP000276215">
    <property type="component" value="Unassembled WGS sequence"/>
</dbReference>
<organism evidence="2 3">
    <name type="scientific">Choiromyces venosus 120613-1</name>
    <dbReference type="NCBI Taxonomy" id="1336337"/>
    <lineage>
        <taxon>Eukaryota</taxon>
        <taxon>Fungi</taxon>
        <taxon>Dikarya</taxon>
        <taxon>Ascomycota</taxon>
        <taxon>Pezizomycotina</taxon>
        <taxon>Pezizomycetes</taxon>
        <taxon>Pezizales</taxon>
        <taxon>Tuberaceae</taxon>
        <taxon>Choiromyces</taxon>
    </lineage>
</organism>
<dbReference type="AlphaFoldDB" id="A0A3N4J1R0"/>
<accession>A0A3N4J1R0</accession>
<dbReference type="OrthoDB" id="5380457at2759"/>
<evidence type="ECO:0000313" key="2">
    <source>
        <dbReference type="EMBL" id="RPA92219.1"/>
    </source>
</evidence>
<feature type="region of interest" description="Disordered" evidence="1">
    <location>
        <begin position="110"/>
        <end position="134"/>
    </location>
</feature>
<keyword evidence="3" id="KW-1185">Reference proteome</keyword>
<gene>
    <name evidence="2" type="ORF">L873DRAFT_207427</name>
</gene>
<sequence>MTRNKYHEFNHIFPSNPPAHHIPATIFQGKEKKRNNNPLTHQTTKMPIRHENFTSIHFTHYPPLIVTDDRLDPSPFLIPFVEVNHYYSLARKAFNPLLKHMTNPSHVTTILASFSSPPPPPPPPSPPTTANNNHTLPNLTTNLTVLFPGLLFPQIAQCISTTQETTDQSVKRRNKWLRGEVKKHLAKCREGLEMLRNVLISRIVASELAERHPELVVLEWVVGNLLEWRGGRSLVVLEGMLKG</sequence>
<proteinExistence type="predicted"/>
<evidence type="ECO:0000256" key="1">
    <source>
        <dbReference type="SAM" id="MobiDB-lite"/>
    </source>
</evidence>
<name>A0A3N4J1R0_9PEZI</name>
<dbReference type="EMBL" id="ML120478">
    <property type="protein sequence ID" value="RPA92219.1"/>
    <property type="molecule type" value="Genomic_DNA"/>
</dbReference>